<evidence type="ECO:0000313" key="3">
    <source>
        <dbReference type="Proteomes" id="UP001597139"/>
    </source>
</evidence>
<comment type="caution">
    <text evidence="2">The sequence shown here is derived from an EMBL/GenBank/DDBJ whole genome shotgun (WGS) entry which is preliminary data.</text>
</comment>
<dbReference type="PANTHER" id="PTHR23518">
    <property type="entry name" value="C-METHYLTRANSFERASE"/>
    <property type="match status" value="1"/>
</dbReference>
<dbReference type="Proteomes" id="UP001597139">
    <property type="component" value="Unassembled WGS sequence"/>
</dbReference>
<dbReference type="InterPro" id="IPR036259">
    <property type="entry name" value="MFS_trans_sf"/>
</dbReference>
<keyword evidence="3" id="KW-1185">Reference proteome</keyword>
<dbReference type="AlphaFoldDB" id="A0ABD6BUD8"/>
<feature type="transmembrane region" description="Helical" evidence="1">
    <location>
        <begin position="323"/>
        <end position="341"/>
    </location>
</feature>
<sequence length="448" mass="47726">MFDALLYGEVETDTRWPSSLSDFAGMEPGMLVLSVSTLAFSLSIDVISWFIPEYMNRTGAGFGIIGLYASVALLVETAYPYLYPKFRNLSSKRATLAIASVASKGTVLWVLAGEFGFFVPVPPWVLITVGTILVMTWQTHGPGALYDEIRIQSQVDEAHAGGSLTGVEAMKRTGSFLLLFPATFVLVFVGNFEASVQVMAAFIAGIGFFAAASLMVLHDSTEFPDLSVTRPPFEAVRSSLGALTDDLRSALYGDSLVHFSEAMIHVFLIIVIAQYHGIGIDIGPFSLPPEAFFGILVATELIVGLGSVLFGHAVADRLGNRRVVMIGGLAAAGFPIMLVLIPSNAVLIGLLFGFFGLRFAGVPARRALFRERIESDVVPNVDHDLDTVVQSTHLARDAAAVPGGIVAGLLYGLPKDIVMGLGGPSIAFFVAGATALVGLRQFIVFVGE</sequence>
<keyword evidence="1" id="KW-0472">Membrane</keyword>
<evidence type="ECO:0000313" key="2">
    <source>
        <dbReference type="EMBL" id="MFD1568234.1"/>
    </source>
</evidence>
<feature type="transmembrane region" description="Helical" evidence="1">
    <location>
        <begin position="174"/>
        <end position="192"/>
    </location>
</feature>
<feature type="transmembrane region" description="Helical" evidence="1">
    <location>
        <begin position="198"/>
        <end position="217"/>
    </location>
</feature>
<feature type="transmembrane region" description="Helical" evidence="1">
    <location>
        <begin position="291"/>
        <end position="311"/>
    </location>
</feature>
<proteinExistence type="predicted"/>
<name>A0ABD6BUD8_9EURY</name>
<accession>A0ABD6BUD8</accession>
<reference evidence="2 3" key="1">
    <citation type="journal article" date="2019" name="Int. J. Syst. Evol. Microbiol.">
        <title>The Global Catalogue of Microorganisms (GCM) 10K type strain sequencing project: providing services to taxonomists for standard genome sequencing and annotation.</title>
        <authorList>
            <consortium name="The Broad Institute Genomics Platform"/>
            <consortium name="The Broad Institute Genome Sequencing Center for Infectious Disease"/>
            <person name="Wu L."/>
            <person name="Ma J."/>
        </authorList>
    </citation>
    <scope>NUCLEOTIDE SEQUENCE [LARGE SCALE GENOMIC DNA]</scope>
    <source>
        <strain evidence="2 3">CGMCC 1.12859</strain>
    </source>
</reference>
<keyword evidence="1" id="KW-1133">Transmembrane helix</keyword>
<keyword evidence="1" id="KW-0812">Transmembrane</keyword>
<dbReference type="Gene3D" id="1.20.1250.20">
    <property type="entry name" value="MFS general substrate transporter like domains"/>
    <property type="match status" value="1"/>
</dbReference>
<feature type="transmembrane region" description="Helical" evidence="1">
    <location>
        <begin position="30"/>
        <end position="51"/>
    </location>
</feature>
<dbReference type="PANTHER" id="PTHR23518:SF2">
    <property type="entry name" value="MAJOR FACILITATOR SUPERFAMILY TRANSPORTER"/>
    <property type="match status" value="1"/>
</dbReference>
<dbReference type="RefSeq" id="WP_267647762.1">
    <property type="nucleotide sequence ID" value="NZ_JANHGR010000002.1"/>
</dbReference>
<protein>
    <recommendedName>
        <fullName evidence="4">Major Facilitator Superfamily protein</fullName>
    </recommendedName>
</protein>
<evidence type="ECO:0000256" key="1">
    <source>
        <dbReference type="SAM" id="Phobius"/>
    </source>
</evidence>
<dbReference type="SUPFAM" id="SSF103473">
    <property type="entry name" value="MFS general substrate transporter"/>
    <property type="match status" value="1"/>
</dbReference>
<feature type="transmembrane region" description="Helical" evidence="1">
    <location>
        <begin position="256"/>
        <end position="276"/>
    </location>
</feature>
<organism evidence="2 3">
    <name type="scientific">Halolamina litorea</name>
    <dbReference type="NCBI Taxonomy" id="1515593"/>
    <lineage>
        <taxon>Archaea</taxon>
        <taxon>Methanobacteriati</taxon>
        <taxon>Methanobacteriota</taxon>
        <taxon>Stenosarchaea group</taxon>
        <taxon>Halobacteria</taxon>
        <taxon>Halobacteriales</taxon>
        <taxon>Haloferacaceae</taxon>
    </lineage>
</organism>
<dbReference type="EMBL" id="JBHUCZ010000010">
    <property type="protein sequence ID" value="MFD1568234.1"/>
    <property type="molecule type" value="Genomic_DNA"/>
</dbReference>
<feature type="transmembrane region" description="Helical" evidence="1">
    <location>
        <begin position="117"/>
        <end position="137"/>
    </location>
</feature>
<evidence type="ECO:0008006" key="4">
    <source>
        <dbReference type="Google" id="ProtNLM"/>
    </source>
</evidence>
<feature type="transmembrane region" description="Helical" evidence="1">
    <location>
        <begin position="347"/>
        <end position="364"/>
    </location>
</feature>
<feature type="transmembrane region" description="Helical" evidence="1">
    <location>
        <begin position="63"/>
        <end position="82"/>
    </location>
</feature>
<gene>
    <name evidence="2" type="ORF">ACFSAU_12105</name>
</gene>
<feature type="transmembrane region" description="Helical" evidence="1">
    <location>
        <begin position="425"/>
        <end position="446"/>
    </location>
</feature>